<protein>
    <submittedName>
        <fullName evidence="3">Glycoside hydrolase family 15</fullName>
    </submittedName>
</protein>
<dbReference type="EMBL" id="QJVC01000001">
    <property type="protein sequence ID" value="PYI40103.1"/>
    <property type="molecule type" value="Genomic_DNA"/>
</dbReference>
<evidence type="ECO:0000259" key="2">
    <source>
        <dbReference type="Pfam" id="PF19291"/>
    </source>
</evidence>
<feature type="domain" description="GH15-like" evidence="1">
    <location>
        <begin position="221"/>
        <end position="587"/>
    </location>
</feature>
<dbReference type="Proteomes" id="UP000247980">
    <property type="component" value="Unassembled WGS sequence"/>
</dbReference>
<reference evidence="3 4" key="1">
    <citation type="submission" date="2018-05" db="EMBL/GenBank/DDBJ databases">
        <title>Genetic diversity of glacier-inhabiting Cryobacterium bacteria in China and description of Cryobacterium mengkeensis sp. nov. and Arthrobacter glacialis sp. nov.</title>
        <authorList>
            <person name="Liu Q."/>
            <person name="Xin Y.-H."/>
        </authorList>
    </citation>
    <scope>NUCLEOTIDE SEQUENCE [LARGE SCALE GENOMIC DNA]</scope>
    <source>
        <strain evidence="3 4">B7</strain>
    </source>
</reference>
<evidence type="ECO:0000313" key="3">
    <source>
        <dbReference type="EMBL" id="PYI40103.1"/>
    </source>
</evidence>
<keyword evidence="3" id="KW-0378">Hydrolase</keyword>
<accession>A0A2V5IZY9</accession>
<dbReference type="RefSeq" id="WP_110483429.1">
    <property type="nucleotide sequence ID" value="NZ_QJVC01000001.1"/>
</dbReference>
<dbReference type="PANTHER" id="PTHR31616:SF0">
    <property type="entry name" value="GLUCAN 1,4-ALPHA-GLUCOSIDASE"/>
    <property type="match status" value="1"/>
</dbReference>
<dbReference type="InterPro" id="IPR011613">
    <property type="entry name" value="GH15-like"/>
</dbReference>
<sequence length="615" mass="68307">MASRIEDYALLSDLHTAALVGRDGSIDWLCFPRFDSPSVFTALMGTADHGRWLLAPSHPEATVAHREYLGRSFVLETVWDTPEGSVRVTDFMPVKDRRASVVRRVEGLRGSVEISERISVRPGYGKVLPWVRRMDADDGSEAIVAVAGPDALVLRGDELPEAVDLEHAGTFLVAAGEMMQQELTWYPSHRPVPHAIDIDFALEQTVNYWEDWAIRYNQDGKYAAIVERSLLVLRALTHEDTGGIVAAPTTSLPEDFGGARNWDYRFCWLRDAALTLEAMLTHGFDDEALKWRDWLLRAVAGAPEDLQIMYGLSGERELPEGELSHLPGYEGALPVRIGNGAVGQYQADVVGEVLVALEKLRLAGGHEDHFSWPLQQAMLGFVEKHVAAKDHGIWEMRGELLHFTHSRVMMWAAFDCGARAVRDHGLEGPLERWEELRDMLHDEIMEHGFNKELNTFTQTYGGTTTDASLLVLPQVGFVSYRSPEMLGTVAALEHELVDRHGLILRYQTASGLDGLEPGEHPFLACSFWLVEQYAHSGRRDDALALMDTLVGLANEVGLLSEEYDMEQGRMAGNFPQAFSHLALVRAADALHGTENLSLSPDAIDTNTKPITLIQG</sequence>
<dbReference type="InterPro" id="IPR012341">
    <property type="entry name" value="6hp_glycosidase-like_sf"/>
</dbReference>
<keyword evidence="4" id="KW-1185">Reference proteome</keyword>
<evidence type="ECO:0000259" key="1">
    <source>
        <dbReference type="Pfam" id="PF00723"/>
    </source>
</evidence>
<organism evidence="3 4">
    <name type="scientific">Arthrobacter psychrolactophilus</name>
    <dbReference type="NCBI Taxonomy" id="92442"/>
    <lineage>
        <taxon>Bacteria</taxon>
        <taxon>Bacillati</taxon>
        <taxon>Actinomycetota</taxon>
        <taxon>Actinomycetes</taxon>
        <taxon>Micrococcales</taxon>
        <taxon>Micrococcaceae</taxon>
        <taxon>Arthrobacter</taxon>
    </lineage>
</organism>
<comment type="caution">
    <text evidence="3">The sequence shown here is derived from an EMBL/GenBank/DDBJ whole genome shotgun (WGS) entry which is preliminary data.</text>
</comment>
<proteinExistence type="predicted"/>
<dbReference type="InterPro" id="IPR045582">
    <property type="entry name" value="Trehalase-like_N"/>
</dbReference>
<dbReference type="AlphaFoldDB" id="A0A2V5IZY9"/>
<dbReference type="InterPro" id="IPR008928">
    <property type="entry name" value="6-hairpin_glycosidase_sf"/>
</dbReference>
<dbReference type="OrthoDB" id="3902805at2"/>
<evidence type="ECO:0000313" key="4">
    <source>
        <dbReference type="Proteomes" id="UP000247980"/>
    </source>
</evidence>
<dbReference type="Pfam" id="PF00723">
    <property type="entry name" value="Glyco_hydro_15"/>
    <property type="match status" value="1"/>
</dbReference>
<name>A0A2V5IZY9_9MICC</name>
<dbReference type="GO" id="GO:0004553">
    <property type="term" value="F:hydrolase activity, hydrolyzing O-glycosyl compounds"/>
    <property type="evidence" value="ECO:0007669"/>
    <property type="project" value="TreeGrafter"/>
</dbReference>
<feature type="domain" description="Trehalase-like N-terminal" evidence="2">
    <location>
        <begin position="2"/>
        <end position="137"/>
    </location>
</feature>
<dbReference type="Gene3D" id="1.50.10.10">
    <property type="match status" value="1"/>
</dbReference>
<dbReference type="GO" id="GO:0005975">
    <property type="term" value="P:carbohydrate metabolic process"/>
    <property type="evidence" value="ECO:0007669"/>
    <property type="project" value="InterPro"/>
</dbReference>
<dbReference type="PANTHER" id="PTHR31616">
    <property type="entry name" value="TREHALASE"/>
    <property type="match status" value="1"/>
</dbReference>
<gene>
    <name evidence="3" type="ORF">CVS30_00810</name>
</gene>
<dbReference type="Pfam" id="PF19291">
    <property type="entry name" value="TREH_N"/>
    <property type="match status" value="1"/>
</dbReference>
<dbReference type="SUPFAM" id="SSF48208">
    <property type="entry name" value="Six-hairpin glycosidases"/>
    <property type="match status" value="1"/>
</dbReference>